<dbReference type="Proteomes" id="UP000887574">
    <property type="component" value="Unplaced"/>
</dbReference>
<dbReference type="Pfam" id="PF03567">
    <property type="entry name" value="Sulfotransfer_2"/>
    <property type="match status" value="1"/>
</dbReference>
<organism evidence="1 2">
    <name type="scientific">Ditylenchus dipsaci</name>
    <dbReference type="NCBI Taxonomy" id="166011"/>
    <lineage>
        <taxon>Eukaryota</taxon>
        <taxon>Metazoa</taxon>
        <taxon>Ecdysozoa</taxon>
        <taxon>Nematoda</taxon>
        <taxon>Chromadorea</taxon>
        <taxon>Rhabditida</taxon>
        <taxon>Tylenchina</taxon>
        <taxon>Tylenchomorpha</taxon>
        <taxon>Sphaerularioidea</taxon>
        <taxon>Anguinidae</taxon>
        <taxon>Anguininae</taxon>
        <taxon>Ditylenchus</taxon>
    </lineage>
</organism>
<proteinExistence type="predicted"/>
<dbReference type="WBParaSite" id="jg6634">
    <property type="protein sequence ID" value="jg6634"/>
    <property type="gene ID" value="jg6634"/>
</dbReference>
<dbReference type="InterPro" id="IPR005331">
    <property type="entry name" value="Sulfotransferase"/>
</dbReference>
<dbReference type="GO" id="GO:0016020">
    <property type="term" value="C:membrane"/>
    <property type="evidence" value="ECO:0007669"/>
    <property type="project" value="InterPro"/>
</dbReference>
<evidence type="ECO:0000313" key="2">
    <source>
        <dbReference type="WBParaSite" id="jg6634"/>
    </source>
</evidence>
<dbReference type="GO" id="GO:0047756">
    <property type="term" value="F:chondroitin 4-sulfotransferase activity"/>
    <property type="evidence" value="ECO:0007669"/>
    <property type="project" value="InterPro"/>
</dbReference>
<dbReference type="GO" id="GO:0050650">
    <property type="term" value="P:chondroitin sulfate proteoglycan biosynthetic process"/>
    <property type="evidence" value="ECO:0007669"/>
    <property type="project" value="InterPro"/>
</dbReference>
<dbReference type="AlphaFoldDB" id="A0A915EH63"/>
<protein>
    <submittedName>
        <fullName evidence="2">Sulfotransferase</fullName>
    </submittedName>
</protein>
<evidence type="ECO:0000313" key="1">
    <source>
        <dbReference type="Proteomes" id="UP000887574"/>
    </source>
</evidence>
<reference evidence="2" key="1">
    <citation type="submission" date="2022-11" db="UniProtKB">
        <authorList>
            <consortium name="WormBaseParasite"/>
        </authorList>
    </citation>
    <scope>IDENTIFICATION</scope>
</reference>
<name>A0A915EH63_9BILA</name>
<accession>A0A915EH63</accession>
<keyword evidence="1" id="KW-1185">Reference proteome</keyword>
<dbReference type="GO" id="GO:1902884">
    <property type="term" value="P:positive regulation of response to oxidative stress"/>
    <property type="evidence" value="ECO:0007669"/>
    <property type="project" value="InterPro"/>
</dbReference>
<dbReference type="PANTHER" id="PTHR22900">
    <property type="entry name" value="PROTEIN CBG14245-RELATED"/>
    <property type="match status" value="1"/>
</dbReference>
<dbReference type="InterPro" id="IPR007669">
    <property type="entry name" value="Chst-1-like"/>
</dbReference>
<sequence length="161" mass="18675">MFRYYHHFRAIVLSLVVGCVVFMLLGGLCQHDHWALPIVNRRSRVQLAFSNHCTAESGVQEGDCVVPPLISFEKRFRVVPVFGSIFVLSKRLGLSNWLHLAVVRDPIHRFLSAFVDKCVLERTWRRFPARCNRCQTNMTCFVDRQFERMVQFAAGARLNSF</sequence>